<dbReference type="Proteomes" id="UP000324907">
    <property type="component" value="Unassembled WGS sequence"/>
</dbReference>
<dbReference type="AlphaFoldDB" id="A0A5A8DNV5"/>
<reference evidence="4 5" key="1">
    <citation type="submission" date="2019-07" db="EMBL/GenBank/DDBJ databases">
        <title>Genomes of Cafeteria roenbergensis.</title>
        <authorList>
            <person name="Fischer M.G."/>
            <person name="Hackl T."/>
            <person name="Roman M."/>
        </authorList>
    </citation>
    <scope>NUCLEOTIDE SEQUENCE [LARGE SCALE GENOMIC DNA]</scope>
    <source>
        <strain evidence="2 5">Cflag</strain>
        <strain evidence="3 4">RCC970-E3</strain>
    </source>
</reference>
<proteinExistence type="predicted"/>
<dbReference type="EMBL" id="VLTL01000036">
    <property type="protein sequence ID" value="KAA0167042.1"/>
    <property type="molecule type" value="Genomic_DNA"/>
</dbReference>
<name>A0A5A8DNV5_CAFRO</name>
<comment type="caution">
    <text evidence="3">The sequence shown here is derived from an EMBL/GenBank/DDBJ whole genome shotgun (WGS) entry which is preliminary data.</text>
</comment>
<protein>
    <submittedName>
        <fullName evidence="3">Uncharacterized protein</fullName>
    </submittedName>
</protein>
<feature type="compositionally biased region" description="Acidic residues" evidence="1">
    <location>
        <begin position="252"/>
        <end position="265"/>
    </location>
</feature>
<sequence>MELDGAAAERLLVQLVTAFAGFGDHHPWDGGSGLLDGVPVPGSGAGSGGPDGEVLIREGQFVKLGLEAGLTGYGGRGGGRVQRADLAVAFRSAVADDMSVRDRGPAAIWKMHSFGVKLQRRSMLRVPGTYEAAVRALVSLAAKRYCAPAAAERVAAMCQQEAARAQADAAASRGQAEAEWASRLARTRRGLAAWLEGSGDGGPDPSGYAAAGGAALAGGGSSAPPVASGRVQSGPGAAAALPHRGPSSEGAADSDSEGSSADDVEEQRAVPADLITPDLAVRVMVLRHLLPLGMRMGLILWLTA</sequence>
<evidence type="ECO:0000313" key="3">
    <source>
        <dbReference type="EMBL" id="KAA0167042.1"/>
    </source>
</evidence>
<accession>A0A5A8DNV5</accession>
<evidence type="ECO:0000313" key="4">
    <source>
        <dbReference type="Proteomes" id="UP000324907"/>
    </source>
</evidence>
<evidence type="ECO:0000313" key="2">
    <source>
        <dbReference type="EMBL" id="KAA0154618.1"/>
    </source>
</evidence>
<gene>
    <name evidence="3" type="ORF">FNF28_02965</name>
    <name evidence="2" type="ORF">FNF31_06273</name>
</gene>
<evidence type="ECO:0000313" key="5">
    <source>
        <dbReference type="Proteomes" id="UP000325113"/>
    </source>
</evidence>
<dbReference type="EMBL" id="VLTM01000092">
    <property type="protein sequence ID" value="KAA0154618.1"/>
    <property type="molecule type" value="Genomic_DNA"/>
</dbReference>
<dbReference type="Proteomes" id="UP000325113">
    <property type="component" value="Unassembled WGS sequence"/>
</dbReference>
<organism evidence="3 4">
    <name type="scientific">Cafeteria roenbergensis</name>
    <name type="common">Marine flagellate</name>
    <dbReference type="NCBI Taxonomy" id="33653"/>
    <lineage>
        <taxon>Eukaryota</taxon>
        <taxon>Sar</taxon>
        <taxon>Stramenopiles</taxon>
        <taxon>Bigyra</taxon>
        <taxon>Opalozoa</taxon>
        <taxon>Bicosoecida</taxon>
        <taxon>Cafeteriaceae</taxon>
        <taxon>Cafeteria</taxon>
    </lineage>
</organism>
<feature type="region of interest" description="Disordered" evidence="1">
    <location>
        <begin position="219"/>
        <end position="269"/>
    </location>
</feature>
<evidence type="ECO:0000256" key="1">
    <source>
        <dbReference type="SAM" id="MobiDB-lite"/>
    </source>
</evidence>